<feature type="coiled-coil region" evidence="1">
    <location>
        <begin position="408"/>
        <end position="435"/>
    </location>
</feature>
<comment type="caution">
    <text evidence="4">The sequence shown here is derived from an EMBL/GenBank/DDBJ whole genome shotgun (WGS) entry which is preliminary data.</text>
</comment>
<dbReference type="Pfam" id="PF07583">
    <property type="entry name" value="PSCyt2"/>
    <property type="match status" value="1"/>
</dbReference>
<evidence type="ECO:0000313" key="4">
    <source>
        <dbReference type="EMBL" id="PQJ28544.1"/>
    </source>
</evidence>
<name>A0A2S7U2B8_9BACT</name>
<keyword evidence="5" id="KW-1185">Reference proteome</keyword>
<organism evidence="4 5">
    <name type="scientific">Rubritalea profundi</name>
    <dbReference type="NCBI Taxonomy" id="1658618"/>
    <lineage>
        <taxon>Bacteria</taxon>
        <taxon>Pseudomonadati</taxon>
        <taxon>Verrucomicrobiota</taxon>
        <taxon>Verrucomicrobiia</taxon>
        <taxon>Verrucomicrobiales</taxon>
        <taxon>Rubritaleaceae</taxon>
        <taxon>Rubritalea</taxon>
    </lineage>
</organism>
<gene>
    <name evidence="4" type="ORF">BSZ32_08495</name>
</gene>
<evidence type="ECO:0000256" key="1">
    <source>
        <dbReference type="SAM" id="Coils"/>
    </source>
</evidence>
<evidence type="ECO:0008006" key="6">
    <source>
        <dbReference type="Google" id="ProtNLM"/>
    </source>
</evidence>
<dbReference type="InterPro" id="IPR011429">
    <property type="entry name" value="Cyt_c_Planctomycete-type"/>
</dbReference>
<dbReference type="RefSeq" id="WP_105043042.1">
    <property type="nucleotide sequence ID" value="NZ_MQWA01000001.1"/>
</dbReference>
<reference evidence="4 5" key="1">
    <citation type="submission" date="2016-12" db="EMBL/GenBank/DDBJ databases">
        <title>Study of bacterial adaptation to deep sea.</title>
        <authorList>
            <person name="Song J."/>
            <person name="Yoshizawa S."/>
            <person name="Kogure K."/>
        </authorList>
    </citation>
    <scope>NUCLEOTIDE SEQUENCE [LARGE SCALE GENOMIC DNA]</scope>
    <source>
        <strain evidence="4 5">SAORIC-165</strain>
    </source>
</reference>
<protein>
    <recommendedName>
        <fullName evidence="6">Cytochrome c domain-containing protein</fullName>
    </recommendedName>
</protein>
<dbReference type="Pfam" id="PF07635">
    <property type="entry name" value="PSCyt1"/>
    <property type="match status" value="1"/>
</dbReference>
<feature type="domain" description="Cytochrome C Planctomycete-type" evidence="3">
    <location>
        <begin position="64"/>
        <end position="127"/>
    </location>
</feature>
<accession>A0A2S7U2B8</accession>
<dbReference type="PROSITE" id="PS51257">
    <property type="entry name" value="PROKAR_LIPOPROTEIN"/>
    <property type="match status" value="1"/>
</dbReference>
<evidence type="ECO:0000259" key="2">
    <source>
        <dbReference type="Pfam" id="PF07583"/>
    </source>
</evidence>
<sequence>MWKYLYLGVIVGFSAISCSEKPNLTQTPELQESAVSESAEPELQKLPELVSFNEHVQPILSANCYHCHGPDSGTRMPESEPLRVDKADAVFSPRESGKPVIVKGAPDASFLLQLMETDDLNKVMPPDPSKSPHGKKMDPQDIALVRKWIAQGAVFEDHWAYIAPKKEPLPQTKNPDWSRTPVDHFIAAKMDAAGVSPNPEQSRARLLRRLHFDLTGLPPQAEDLEKLLQDKRDFDLIYSELVDRLLGTQEYAEHFSRQWLDVARYADTHGIHIDNYRSIWPYRDWVLNAFKNNMPFDQFTREQISGDMLANATSAEKVATGYLRCLPTTGEGGSIPEEVRAMNMQDMTDTVASTWLGLSTGCAACHDHKFNEISTKENYQLTAFFNNTPMNPLDGNNEKHPPNVFLPNKENEKAYNELIAKINQLTLQSEEYQKRSNGNFLKWLNASAQSEMLKISGKISRLAYPSMTKLPA</sequence>
<dbReference type="EMBL" id="MQWA01000001">
    <property type="protein sequence ID" value="PQJ28544.1"/>
    <property type="molecule type" value="Genomic_DNA"/>
</dbReference>
<dbReference type="AlphaFoldDB" id="A0A2S7U2B8"/>
<dbReference type="Proteomes" id="UP000239907">
    <property type="component" value="Unassembled WGS sequence"/>
</dbReference>
<keyword evidence="1" id="KW-0175">Coiled coil</keyword>
<dbReference type="PANTHER" id="PTHR35889">
    <property type="entry name" value="CYCLOINULO-OLIGOSACCHARIDE FRUCTANOTRANSFERASE-RELATED"/>
    <property type="match status" value="1"/>
</dbReference>
<evidence type="ECO:0000313" key="5">
    <source>
        <dbReference type="Proteomes" id="UP000239907"/>
    </source>
</evidence>
<proteinExistence type="predicted"/>
<feature type="domain" description="DUF1549" evidence="2">
    <location>
        <begin position="181"/>
        <end position="388"/>
    </location>
</feature>
<evidence type="ECO:0000259" key="3">
    <source>
        <dbReference type="Pfam" id="PF07635"/>
    </source>
</evidence>
<dbReference type="PANTHER" id="PTHR35889:SF3">
    <property type="entry name" value="F-BOX DOMAIN-CONTAINING PROTEIN"/>
    <property type="match status" value="1"/>
</dbReference>
<dbReference type="OrthoDB" id="194829at2"/>
<dbReference type="InterPro" id="IPR011444">
    <property type="entry name" value="DUF1549"/>
</dbReference>